<dbReference type="GO" id="GO:0008610">
    <property type="term" value="P:lipid biosynthetic process"/>
    <property type="evidence" value="ECO:0007669"/>
    <property type="project" value="InterPro"/>
</dbReference>
<comment type="caution">
    <text evidence="7">The sequence shown here is derived from an EMBL/GenBank/DDBJ whole genome shotgun (WGS) entry which is preliminary data.</text>
</comment>
<keyword evidence="3 7" id="KW-0808">Transferase</keyword>
<reference evidence="7 8" key="1">
    <citation type="submission" date="2019-02" db="EMBL/GenBank/DDBJ databases">
        <title>Deep-cultivation of Planctomycetes and their phenomic and genomic characterization uncovers novel biology.</title>
        <authorList>
            <person name="Wiegand S."/>
            <person name="Jogler M."/>
            <person name="Boedeker C."/>
            <person name="Pinto D."/>
            <person name="Vollmers J."/>
            <person name="Rivas-Marin E."/>
            <person name="Kohn T."/>
            <person name="Peeters S.H."/>
            <person name="Heuer A."/>
            <person name="Rast P."/>
            <person name="Oberbeckmann S."/>
            <person name="Bunk B."/>
            <person name="Jeske O."/>
            <person name="Meyerdierks A."/>
            <person name="Storesund J.E."/>
            <person name="Kallscheuer N."/>
            <person name="Luecker S."/>
            <person name="Lage O.M."/>
            <person name="Pohl T."/>
            <person name="Merkel B.J."/>
            <person name="Hornburger P."/>
            <person name="Mueller R.-W."/>
            <person name="Bruemmer F."/>
            <person name="Labrenz M."/>
            <person name="Spormann A.M."/>
            <person name="Op Den Camp H."/>
            <person name="Overmann J."/>
            <person name="Amann R."/>
            <person name="Jetten M.S.M."/>
            <person name="Mascher T."/>
            <person name="Medema M.H."/>
            <person name="Devos D.P."/>
            <person name="Kaster A.-K."/>
            <person name="Ovreas L."/>
            <person name="Rohde M."/>
            <person name="Galperin M.Y."/>
            <person name="Jogler C."/>
        </authorList>
    </citation>
    <scope>NUCLEOTIDE SEQUENCE [LARGE SCALE GENOMIC DNA]</scope>
    <source>
        <strain evidence="7 8">KOR42</strain>
    </source>
</reference>
<dbReference type="PIRSF" id="PIRSF003085">
    <property type="entry name" value="CMAS"/>
    <property type="match status" value="1"/>
</dbReference>
<keyword evidence="2 7" id="KW-0489">Methyltransferase</keyword>
<keyword evidence="5" id="KW-0443">Lipid metabolism</keyword>
<evidence type="ECO:0000313" key="7">
    <source>
        <dbReference type="EMBL" id="TWT49844.1"/>
    </source>
</evidence>
<evidence type="ECO:0000256" key="1">
    <source>
        <dbReference type="ARBA" id="ARBA00010815"/>
    </source>
</evidence>
<dbReference type="RefSeq" id="WP_197441335.1">
    <property type="nucleotide sequence ID" value="NZ_SIHI01000018.1"/>
</dbReference>
<dbReference type="Proteomes" id="UP000317243">
    <property type="component" value="Unassembled WGS sequence"/>
</dbReference>
<keyword evidence="8" id="KW-1185">Reference proteome</keyword>
<dbReference type="Gene3D" id="3.40.50.150">
    <property type="entry name" value="Vaccinia Virus protein VP39"/>
    <property type="match status" value="1"/>
</dbReference>
<dbReference type="InterPro" id="IPR029063">
    <property type="entry name" value="SAM-dependent_MTases_sf"/>
</dbReference>
<gene>
    <name evidence="7" type="primary">mmaA3</name>
    <name evidence="7" type="ORF">KOR42_39170</name>
</gene>
<evidence type="ECO:0000256" key="6">
    <source>
        <dbReference type="SAM" id="MobiDB-lite"/>
    </source>
</evidence>
<dbReference type="Pfam" id="PF02353">
    <property type="entry name" value="CMAS"/>
    <property type="match status" value="1"/>
</dbReference>
<dbReference type="EMBL" id="SIHI01000018">
    <property type="protein sequence ID" value="TWT49844.1"/>
    <property type="molecule type" value="Genomic_DNA"/>
</dbReference>
<dbReference type="InterPro" id="IPR050723">
    <property type="entry name" value="CFA/CMAS"/>
</dbReference>
<dbReference type="SUPFAM" id="SSF53335">
    <property type="entry name" value="S-adenosyl-L-methionine-dependent methyltransferases"/>
    <property type="match status" value="1"/>
</dbReference>
<feature type="compositionally biased region" description="Basic and acidic residues" evidence="6">
    <location>
        <begin position="433"/>
        <end position="453"/>
    </location>
</feature>
<keyword evidence="4" id="KW-0949">S-adenosyl-L-methionine</keyword>
<dbReference type="InterPro" id="IPR003333">
    <property type="entry name" value="CMAS"/>
</dbReference>
<dbReference type="EC" id="2.1.1.-" evidence="7"/>
<feature type="region of interest" description="Disordered" evidence="6">
    <location>
        <begin position="424"/>
        <end position="453"/>
    </location>
</feature>
<evidence type="ECO:0000256" key="3">
    <source>
        <dbReference type="ARBA" id="ARBA00022679"/>
    </source>
</evidence>
<proteinExistence type="inferred from homology"/>
<evidence type="ECO:0000256" key="2">
    <source>
        <dbReference type="ARBA" id="ARBA00022603"/>
    </source>
</evidence>
<accession>A0A5C5WGD7</accession>
<comment type="similarity">
    <text evidence="1">Belongs to the CFA/CMAS family.</text>
</comment>
<dbReference type="PANTHER" id="PTHR43667:SF1">
    <property type="entry name" value="CYCLOPROPANE-FATTY-ACYL-PHOSPHOLIPID SYNTHASE"/>
    <property type="match status" value="1"/>
</dbReference>
<dbReference type="GO" id="GO:0032259">
    <property type="term" value="P:methylation"/>
    <property type="evidence" value="ECO:0007669"/>
    <property type="project" value="UniProtKB-KW"/>
</dbReference>
<name>A0A5C5WGD7_9PLAN</name>
<organism evidence="7 8">
    <name type="scientific">Thalassoglobus neptunius</name>
    <dbReference type="NCBI Taxonomy" id="1938619"/>
    <lineage>
        <taxon>Bacteria</taxon>
        <taxon>Pseudomonadati</taxon>
        <taxon>Planctomycetota</taxon>
        <taxon>Planctomycetia</taxon>
        <taxon>Planctomycetales</taxon>
        <taxon>Planctomycetaceae</taxon>
        <taxon>Thalassoglobus</taxon>
    </lineage>
</organism>
<dbReference type="CDD" id="cd02440">
    <property type="entry name" value="AdoMet_MTases"/>
    <property type="match status" value="1"/>
</dbReference>
<dbReference type="AlphaFoldDB" id="A0A5C5WGD7"/>
<evidence type="ECO:0000313" key="8">
    <source>
        <dbReference type="Proteomes" id="UP000317243"/>
    </source>
</evidence>
<protein>
    <submittedName>
        <fullName evidence="7">Methoxy mycolic acid synthase MmaA3</fullName>
        <ecNumber evidence="7">2.1.1.-</ecNumber>
    </submittedName>
</protein>
<evidence type="ECO:0000256" key="5">
    <source>
        <dbReference type="ARBA" id="ARBA00023098"/>
    </source>
</evidence>
<dbReference type="PANTHER" id="PTHR43667">
    <property type="entry name" value="CYCLOPROPANE-FATTY-ACYL-PHOSPHOLIPID SYNTHASE"/>
    <property type="match status" value="1"/>
</dbReference>
<sequence length="453" mass="51388">MSDMPSKESRQLAAAKSFWTHLAEHINAAFSIRLWDGTEIPLGDSVIPGRAVSISSPGVVTSLIRRPTLDNLARHFALKHIDFHGADLYTFLADLRTKHSRRSLKGISKWKAIKSLFPFILGTAESTEVDHCYSGDELGLHREQAENKDFIQFHYDLSNEFYSLFLDPEMVYSCAYFTDWSNSLEQAQHDKLDMICRKLMLQPGETFLDIGCGWGALVCHAAKEYGVKAHGVTLSEKQLAFANDKIRSLGLEDRVTVELKDYAHLTGTYDKIASIGMVEHVGIDNMGLYMQTVNKLLPDNGLFLCHGITRPAKATQKQFRKMRPERRLLAKYIFPGGELDHLGHMLQSMEAHKFEVHDVEGWRDHYALTCKLWCQKLSQHEQQAIEMIGEERYRMWLLYLAGVSFALGDGSACIYQTIGRKRASKGVSGMPPTREHLYEPKSSHQSHVERRAA</sequence>
<evidence type="ECO:0000256" key="4">
    <source>
        <dbReference type="ARBA" id="ARBA00022691"/>
    </source>
</evidence>
<dbReference type="GO" id="GO:0008168">
    <property type="term" value="F:methyltransferase activity"/>
    <property type="evidence" value="ECO:0007669"/>
    <property type="project" value="UniProtKB-KW"/>
</dbReference>